<dbReference type="GO" id="GO:0005886">
    <property type="term" value="C:plasma membrane"/>
    <property type="evidence" value="ECO:0007669"/>
    <property type="project" value="UniProtKB-SubCell"/>
</dbReference>
<evidence type="ECO:0000256" key="1">
    <source>
        <dbReference type="ARBA" id="ARBA00004651"/>
    </source>
</evidence>
<dbReference type="PANTHER" id="PTHR30043">
    <property type="entry name" value="PHOSPHONATES TRANSPORT SYSTEM PERMEASE PROTEIN"/>
    <property type="match status" value="1"/>
</dbReference>
<feature type="transmembrane region" description="Helical" evidence="6">
    <location>
        <begin position="514"/>
        <end position="532"/>
    </location>
</feature>
<dbReference type="InterPro" id="IPR000515">
    <property type="entry name" value="MetI-like"/>
</dbReference>
<comment type="subcellular location">
    <subcellularLocation>
        <location evidence="1 6">Cell membrane</location>
        <topology evidence="1 6">Multi-pass membrane protein</topology>
    </subcellularLocation>
</comment>
<keyword evidence="5 6" id="KW-0472">Membrane</keyword>
<proteinExistence type="inferred from homology"/>
<gene>
    <name evidence="9" type="ORF">DFR52_104167</name>
</gene>
<feature type="transmembrane region" description="Helical" evidence="6">
    <location>
        <begin position="28"/>
        <end position="48"/>
    </location>
</feature>
<keyword evidence="10" id="KW-1185">Reference proteome</keyword>
<feature type="transmembrane region" description="Helical" evidence="6">
    <location>
        <begin position="399"/>
        <end position="423"/>
    </location>
</feature>
<feature type="domain" description="ABC transmembrane type-1" evidence="8">
    <location>
        <begin position="348"/>
        <end position="532"/>
    </location>
</feature>
<dbReference type="PROSITE" id="PS50928">
    <property type="entry name" value="ABC_TM1"/>
    <property type="match status" value="1"/>
</dbReference>
<accession>A0A317PI40</accession>
<feature type="transmembrane region" description="Helical" evidence="6">
    <location>
        <begin position="486"/>
        <end position="502"/>
    </location>
</feature>
<evidence type="ECO:0000256" key="7">
    <source>
        <dbReference type="SAM" id="MobiDB-lite"/>
    </source>
</evidence>
<dbReference type="PANTHER" id="PTHR30043:SF9">
    <property type="entry name" value="PHOSPHONATES TRANSPORT SYSTEM PERMEASE PROTEIN"/>
    <property type="match status" value="1"/>
</dbReference>
<dbReference type="SUPFAM" id="SSF161098">
    <property type="entry name" value="MetI-like"/>
    <property type="match status" value="1"/>
</dbReference>
<evidence type="ECO:0000256" key="5">
    <source>
        <dbReference type="ARBA" id="ARBA00023136"/>
    </source>
</evidence>
<dbReference type="Pfam" id="PF00528">
    <property type="entry name" value="BPD_transp_1"/>
    <property type="match status" value="1"/>
</dbReference>
<keyword evidence="3 6" id="KW-0812">Transmembrane</keyword>
<dbReference type="InterPro" id="IPR005769">
    <property type="entry name" value="PhnE/PtxC"/>
</dbReference>
<evidence type="ECO:0000259" key="8">
    <source>
        <dbReference type="PROSITE" id="PS50928"/>
    </source>
</evidence>
<keyword evidence="2 6" id="KW-0813">Transport</keyword>
<evidence type="ECO:0000256" key="4">
    <source>
        <dbReference type="ARBA" id="ARBA00022989"/>
    </source>
</evidence>
<evidence type="ECO:0000313" key="9">
    <source>
        <dbReference type="EMBL" id="PWV98877.1"/>
    </source>
</evidence>
<keyword evidence="4 6" id="KW-1133">Transmembrane helix</keyword>
<dbReference type="RefSeq" id="WP_110033047.1">
    <property type="nucleotide sequence ID" value="NZ_QGTR01000004.1"/>
</dbReference>
<dbReference type="OrthoDB" id="7820570at2"/>
<feature type="compositionally biased region" description="Polar residues" evidence="7">
    <location>
        <begin position="160"/>
        <end position="172"/>
    </location>
</feature>
<dbReference type="GO" id="GO:0015416">
    <property type="term" value="F:ABC-type phosphonate transporter activity"/>
    <property type="evidence" value="ECO:0007669"/>
    <property type="project" value="InterPro"/>
</dbReference>
<protein>
    <submittedName>
        <fullName evidence="9">Phosphonate transport system permease protein</fullName>
    </submittedName>
</protein>
<dbReference type="Proteomes" id="UP000246352">
    <property type="component" value="Unassembled WGS sequence"/>
</dbReference>
<reference evidence="9 10" key="1">
    <citation type="submission" date="2018-05" db="EMBL/GenBank/DDBJ databases">
        <title>Genomic Encyclopedia of Type Strains, Phase IV (KMG-IV): sequencing the most valuable type-strain genomes for metagenomic binning, comparative biology and taxonomic classification.</title>
        <authorList>
            <person name="Goeker M."/>
        </authorList>
    </citation>
    <scope>NUCLEOTIDE SEQUENCE [LARGE SCALE GENOMIC DNA]</scope>
    <source>
        <strain evidence="9 10">DSM 16791</strain>
    </source>
</reference>
<evidence type="ECO:0000256" key="3">
    <source>
        <dbReference type="ARBA" id="ARBA00022692"/>
    </source>
</evidence>
<dbReference type="CDD" id="cd06261">
    <property type="entry name" value="TM_PBP2"/>
    <property type="match status" value="1"/>
</dbReference>
<evidence type="ECO:0000256" key="6">
    <source>
        <dbReference type="RuleBase" id="RU363032"/>
    </source>
</evidence>
<comment type="similarity">
    <text evidence="6">Belongs to the binding-protein-dependent transport system permease family.</text>
</comment>
<organism evidence="9 10">
    <name type="scientific">Hoeflea marina</name>
    <dbReference type="NCBI Taxonomy" id="274592"/>
    <lineage>
        <taxon>Bacteria</taxon>
        <taxon>Pseudomonadati</taxon>
        <taxon>Pseudomonadota</taxon>
        <taxon>Alphaproteobacteria</taxon>
        <taxon>Hyphomicrobiales</taxon>
        <taxon>Rhizobiaceae</taxon>
        <taxon>Hoeflea</taxon>
    </lineage>
</organism>
<evidence type="ECO:0000313" key="10">
    <source>
        <dbReference type="Proteomes" id="UP000246352"/>
    </source>
</evidence>
<feature type="compositionally biased region" description="Pro residues" evidence="7">
    <location>
        <begin position="186"/>
        <end position="201"/>
    </location>
</feature>
<dbReference type="InterPro" id="IPR035906">
    <property type="entry name" value="MetI-like_sf"/>
</dbReference>
<evidence type="ECO:0000256" key="2">
    <source>
        <dbReference type="ARBA" id="ARBA00022448"/>
    </source>
</evidence>
<dbReference type="AlphaFoldDB" id="A0A317PI40"/>
<name>A0A317PI40_9HYPH</name>
<feature type="compositionally biased region" description="Low complexity" evidence="7">
    <location>
        <begin position="120"/>
        <end position="141"/>
    </location>
</feature>
<comment type="caution">
    <text evidence="9">The sequence shown here is derived from an EMBL/GenBank/DDBJ whole genome shotgun (WGS) entry which is preliminary data.</text>
</comment>
<sequence length="546" mass="59859">MTHPDATAIADIAVRHPEAFRPKLWKRYSGLLGVVICALYTVYCWWFFSISLVLSTANWSLAATYLADWVSYEIRPNIEMKANHLDITYARFSKLGENPDPAWVVQQTAVVDMAPEIKSAPTVSPLSSSGSFVGTSGSSPGNANSVRSSSNSFLAPAQTDAGNANSVQSSGHSFVAETDSGAGPAAPAPPAEVRPLTPPTPLRSEQVVRADVHLGNWDMVVAPGHVSVLQGDVRHEFEIVHGKSVSSVGPLPPFAEQRKPGSTIYLSLGWSGRAEIQNDEVVVWRRFFGWKNFFFDTTSPFWGLPWSEVGPLLISGDRLDPARSNISLAFDNIWYNLDWQHGDVWTKLMQTVIMAFVGTVLASLVAFPLCFLAARNITPNRFANQAFKRIFDFLRSVDMLIWALFFTRAFGPGPLAGIAAIFLTDTGTLGKLYSEALENVDDKQREGVRSVGASPLSVQRFGVLPQVLPVFASQALYFWESNTRSATIIGAVGAGGIGLKLWEAMRTNQNWENVFYMVILILMVVFLFDMISSRLRAALMGKAQVS</sequence>
<feature type="transmembrane region" description="Helical" evidence="6">
    <location>
        <begin position="353"/>
        <end position="378"/>
    </location>
</feature>
<dbReference type="EMBL" id="QGTR01000004">
    <property type="protein sequence ID" value="PWV98877.1"/>
    <property type="molecule type" value="Genomic_DNA"/>
</dbReference>
<dbReference type="NCBIfam" id="TIGR01097">
    <property type="entry name" value="PhnE"/>
    <property type="match status" value="1"/>
</dbReference>
<feature type="region of interest" description="Disordered" evidence="7">
    <location>
        <begin position="120"/>
        <end position="201"/>
    </location>
</feature>
<dbReference type="Gene3D" id="1.10.3720.10">
    <property type="entry name" value="MetI-like"/>
    <property type="match status" value="1"/>
</dbReference>
<feature type="compositionally biased region" description="Polar residues" evidence="7">
    <location>
        <begin position="142"/>
        <end position="153"/>
    </location>
</feature>